<evidence type="ECO:0000313" key="3">
    <source>
        <dbReference type="Proteomes" id="UP001642540"/>
    </source>
</evidence>
<feature type="compositionally biased region" description="Low complexity" evidence="1">
    <location>
        <begin position="443"/>
        <end position="454"/>
    </location>
</feature>
<feature type="region of interest" description="Disordered" evidence="1">
    <location>
        <begin position="1"/>
        <end position="505"/>
    </location>
</feature>
<feature type="compositionally biased region" description="Low complexity" evidence="1">
    <location>
        <begin position="329"/>
        <end position="339"/>
    </location>
</feature>
<protein>
    <submittedName>
        <fullName evidence="2">Uncharacterized protein</fullName>
    </submittedName>
</protein>
<keyword evidence="3" id="KW-1185">Reference proteome</keyword>
<reference evidence="2 3" key="1">
    <citation type="submission" date="2024-08" db="EMBL/GenBank/DDBJ databases">
        <authorList>
            <person name="Cucini C."/>
            <person name="Frati F."/>
        </authorList>
    </citation>
    <scope>NUCLEOTIDE SEQUENCE [LARGE SCALE GENOMIC DNA]</scope>
</reference>
<feature type="compositionally biased region" description="Polar residues" evidence="1">
    <location>
        <begin position="275"/>
        <end position="284"/>
    </location>
</feature>
<feature type="compositionally biased region" description="Basic residues" evidence="1">
    <location>
        <begin position="291"/>
        <end position="316"/>
    </location>
</feature>
<dbReference type="Proteomes" id="UP001642540">
    <property type="component" value="Unassembled WGS sequence"/>
</dbReference>
<gene>
    <name evidence="2" type="ORF">ODALV1_LOCUS13456</name>
</gene>
<feature type="compositionally biased region" description="Acidic residues" evidence="1">
    <location>
        <begin position="225"/>
        <end position="238"/>
    </location>
</feature>
<feature type="compositionally biased region" description="Low complexity" evidence="1">
    <location>
        <begin position="1"/>
        <end position="21"/>
    </location>
</feature>
<evidence type="ECO:0000313" key="2">
    <source>
        <dbReference type="EMBL" id="CAL8109536.1"/>
    </source>
</evidence>
<feature type="compositionally biased region" description="Polar residues" evidence="1">
    <location>
        <begin position="117"/>
        <end position="137"/>
    </location>
</feature>
<sequence>MGNFRRSNQNSRKSNQNGNGSTHPRKTNSRSKTTGDKNEKVGWTNLRQGRSASKKAAPVVELSSDTDFEEPRDAENPQVIHVDSDDEESHGATDDIASTVVIVNVSDDAEEEETHQEAANSSSPTDNAQRSEQNVSSLIAEDSRNVNQDDNAGDEWGRDSDDQASYVTFFNPKTSLLQANKDGENEDEGIDDTAPSDSDFEPTPAVNVEGESSLSNSHDSINAESNEDLEESDFEVELASEISSSSQSGSQRGQSSSPEVLTSRLRSKRKRTIVNKASTSGSNTKRMRLDTKKKKTTTAPKAKAKSNKRVTRRTSRQSKQSKEKDTDESSNSSSQSSNSESEEEIRNSSRKRLRTRQSKRQITPKKLTALQQKQKDAFEQLRMIRANNANKPKRKSPVRQTNSSDENEDDGSSDDSSYTSGPSPVPIVSNSSDDGTDFDDDGSTPSSSSVTSSGETDEEPDLEIGGSDGEKDLPNDEEVDENKEEKDVASCSSSSDEEPPLDNQNDQRCILCKNLQSAKIVGRAKYNIDPQDWCKCGECVKFSPNVRDYDLVCCRELKTVKDFLKEELEDKNVCITKHPRFDSDVLKNEGFARSISKHKLPANSWNKSYWQDHDDRYTSRRTRVGCAARATTAFERSNMVDKTWKSFSSYKYWIFDKLNDNDSRQMVIPACVKAKIYDTFRTSSQFIPYRARMICPHAQHCRPASTQY</sequence>
<proteinExistence type="predicted"/>
<accession>A0ABP1QNG9</accession>
<feature type="compositionally biased region" description="Polar residues" evidence="1">
    <location>
        <begin position="163"/>
        <end position="178"/>
    </location>
</feature>
<dbReference type="EMBL" id="CAXLJM020000041">
    <property type="protein sequence ID" value="CAL8109536.1"/>
    <property type="molecule type" value="Genomic_DNA"/>
</dbReference>
<evidence type="ECO:0000256" key="1">
    <source>
        <dbReference type="SAM" id="MobiDB-lite"/>
    </source>
</evidence>
<feature type="compositionally biased region" description="Low complexity" evidence="1">
    <location>
        <begin position="243"/>
        <end position="257"/>
    </location>
</feature>
<name>A0ABP1QNG9_9HEXA</name>
<feature type="compositionally biased region" description="Polar residues" evidence="1">
    <location>
        <begin position="210"/>
        <end position="224"/>
    </location>
</feature>
<comment type="caution">
    <text evidence="2">The sequence shown here is derived from an EMBL/GenBank/DDBJ whole genome shotgun (WGS) entry which is preliminary data.</text>
</comment>
<feature type="compositionally biased region" description="Basic residues" evidence="1">
    <location>
        <begin position="348"/>
        <end position="363"/>
    </location>
</feature>
<organism evidence="2 3">
    <name type="scientific">Orchesella dallaii</name>
    <dbReference type="NCBI Taxonomy" id="48710"/>
    <lineage>
        <taxon>Eukaryota</taxon>
        <taxon>Metazoa</taxon>
        <taxon>Ecdysozoa</taxon>
        <taxon>Arthropoda</taxon>
        <taxon>Hexapoda</taxon>
        <taxon>Collembola</taxon>
        <taxon>Entomobryomorpha</taxon>
        <taxon>Entomobryoidea</taxon>
        <taxon>Orchesellidae</taxon>
        <taxon>Orchesellinae</taxon>
        <taxon>Orchesella</taxon>
    </lineage>
</organism>